<evidence type="ECO:0000313" key="2">
    <source>
        <dbReference type="EMBL" id="TWS26553.1"/>
    </source>
</evidence>
<evidence type="ECO:0000256" key="1">
    <source>
        <dbReference type="SAM" id="MobiDB-lite"/>
    </source>
</evidence>
<protein>
    <submittedName>
        <fullName evidence="2">Uncharacterized protein</fullName>
    </submittedName>
</protein>
<dbReference type="RefSeq" id="WP_146431592.1">
    <property type="nucleotide sequence ID" value="NZ_VIGV01000001.1"/>
</dbReference>
<reference evidence="2 3" key="1">
    <citation type="submission" date="2019-08" db="EMBL/GenBank/DDBJ databases">
        <title>Tsukamurella conjunctivitidis sp. nov., Tsukamurella assacharolytica sp. nov. and Tsukamurella sputae sp. nov. isolated from patients with conjunctivitis, bacteraemia (lymphoma) and respiratory infection (sputum) in Hong Kong.</title>
        <authorList>
            <person name="Fok K.M.N."/>
            <person name="Fong J.Y.H."/>
        </authorList>
    </citation>
    <scope>NUCLEOTIDE SEQUENCE [LARGE SCALE GENOMIC DNA]</scope>
    <source>
        <strain evidence="2 3">HKU70</strain>
    </source>
</reference>
<comment type="caution">
    <text evidence="2">The sequence shown here is derived from an EMBL/GenBank/DDBJ whole genome shotgun (WGS) entry which is preliminary data.</text>
</comment>
<sequence length="247" mass="27979">MGMLGRRTQSKTLSTRIDFSEDTPPGKDSDVFSPTLRQYHRALWSRELPGGGNFNLIAKGYRPYLSHRSPLGDFDLSSDICVPGFVGRRRMESIIKETPYRAIDKFEAVRGTIGGRMIWPSRTINGTGTINGMRGFHPRISDRWDLTVECVRRHYAAQASPLSTVLEANRGFFDLFNDFRGFVDFFLLQDIVSPDYTSVRFLMPFDDFTTPALPADSASYTQYLAKATGYIRARNTRIASLKIRAPQ</sequence>
<dbReference type="Pfam" id="PF22507">
    <property type="entry name" value="DUF6994"/>
    <property type="match status" value="1"/>
</dbReference>
<keyword evidence="3" id="KW-1185">Reference proteome</keyword>
<gene>
    <name evidence="2" type="ORF">FK268_04835</name>
</gene>
<accession>A0A5C5RVL4</accession>
<feature type="region of interest" description="Disordered" evidence="1">
    <location>
        <begin position="1"/>
        <end position="32"/>
    </location>
</feature>
<proteinExistence type="predicted"/>
<dbReference type="InterPro" id="IPR054263">
    <property type="entry name" value="DUF6994"/>
</dbReference>
<dbReference type="Proteomes" id="UP000319792">
    <property type="component" value="Unassembled WGS sequence"/>
</dbReference>
<evidence type="ECO:0000313" key="3">
    <source>
        <dbReference type="Proteomes" id="UP000319792"/>
    </source>
</evidence>
<dbReference type="OrthoDB" id="1664004at2"/>
<dbReference type="EMBL" id="VIGV01000001">
    <property type="protein sequence ID" value="TWS26553.1"/>
    <property type="molecule type" value="Genomic_DNA"/>
</dbReference>
<name>A0A5C5RVL4_9ACTN</name>
<dbReference type="AlphaFoldDB" id="A0A5C5RVL4"/>
<organism evidence="2 3">
    <name type="scientific">Tsukamurella sputi</name>
    <dbReference type="NCBI Taxonomy" id="2591848"/>
    <lineage>
        <taxon>Bacteria</taxon>
        <taxon>Bacillati</taxon>
        <taxon>Actinomycetota</taxon>
        <taxon>Actinomycetes</taxon>
        <taxon>Mycobacteriales</taxon>
        <taxon>Tsukamurellaceae</taxon>
        <taxon>Tsukamurella</taxon>
    </lineage>
</organism>